<dbReference type="Proteomes" id="UP000636709">
    <property type="component" value="Unassembled WGS sequence"/>
</dbReference>
<gene>
    <name evidence="2" type="ORF">HU200_062716</name>
</gene>
<evidence type="ECO:0000256" key="1">
    <source>
        <dbReference type="SAM" id="MobiDB-lite"/>
    </source>
</evidence>
<name>A0A835DVN1_9POAL</name>
<feature type="compositionally biased region" description="Basic residues" evidence="1">
    <location>
        <begin position="1"/>
        <end position="11"/>
    </location>
</feature>
<keyword evidence="3" id="KW-1185">Reference proteome</keyword>
<organism evidence="2 3">
    <name type="scientific">Digitaria exilis</name>
    <dbReference type="NCBI Taxonomy" id="1010633"/>
    <lineage>
        <taxon>Eukaryota</taxon>
        <taxon>Viridiplantae</taxon>
        <taxon>Streptophyta</taxon>
        <taxon>Embryophyta</taxon>
        <taxon>Tracheophyta</taxon>
        <taxon>Spermatophyta</taxon>
        <taxon>Magnoliopsida</taxon>
        <taxon>Liliopsida</taxon>
        <taxon>Poales</taxon>
        <taxon>Poaceae</taxon>
        <taxon>PACMAD clade</taxon>
        <taxon>Panicoideae</taxon>
        <taxon>Panicodae</taxon>
        <taxon>Paniceae</taxon>
        <taxon>Anthephorinae</taxon>
        <taxon>Digitaria</taxon>
    </lineage>
</organism>
<sequence length="108" mass="12039">MSSSQHARRRTAAPASPSPPLLQLPDHLAVDITICVAATSMWPMEDLRSLRATCKAMRVACATMEVGRCLPLGLDLERVLMHDINIHKRFLFRDTLVDNLTKVSNLET</sequence>
<dbReference type="EMBL" id="JACEFO010002655">
    <property type="protein sequence ID" value="KAF8652517.1"/>
    <property type="molecule type" value="Genomic_DNA"/>
</dbReference>
<proteinExistence type="predicted"/>
<evidence type="ECO:0008006" key="4">
    <source>
        <dbReference type="Google" id="ProtNLM"/>
    </source>
</evidence>
<protein>
    <recommendedName>
        <fullName evidence="4">F-box domain-containing protein</fullName>
    </recommendedName>
</protein>
<evidence type="ECO:0000313" key="3">
    <source>
        <dbReference type="Proteomes" id="UP000636709"/>
    </source>
</evidence>
<dbReference type="AlphaFoldDB" id="A0A835DVN1"/>
<feature type="region of interest" description="Disordered" evidence="1">
    <location>
        <begin position="1"/>
        <end position="20"/>
    </location>
</feature>
<accession>A0A835DVN1</accession>
<evidence type="ECO:0000313" key="2">
    <source>
        <dbReference type="EMBL" id="KAF8652517.1"/>
    </source>
</evidence>
<comment type="caution">
    <text evidence="2">The sequence shown here is derived from an EMBL/GenBank/DDBJ whole genome shotgun (WGS) entry which is preliminary data.</text>
</comment>
<dbReference type="OrthoDB" id="681586at2759"/>
<reference evidence="2" key="1">
    <citation type="submission" date="2020-07" db="EMBL/GenBank/DDBJ databases">
        <title>Genome sequence and genetic diversity analysis of an under-domesticated orphan crop, white fonio (Digitaria exilis).</title>
        <authorList>
            <person name="Bennetzen J.L."/>
            <person name="Chen S."/>
            <person name="Ma X."/>
            <person name="Wang X."/>
            <person name="Yssel A.E.J."/>
            <person name="Chaluvadi S.R."/>
            <person name="Johnson M."/>
            <person name="Gangashetty P."/>
            <person name="Hamidou F."/>
            <person name="Sanogo M.D."/>
            <person name="Zwaenepoel A."/>
            <person name="Wallace J."/>
            <person name="Van De Peer Y."/>
            <person name="Van Deynze A."/>
        </authorList>
    </citation>
    <scope>NUCLEOTIDE SEQUENCE</scope>
    <source>
        <tissue evidence="2">Leaves</tissue>
    </source>
</reference>